<evidence type="ECO:0000256" key="1">
    <source>
        <dbReference type="SAM" id="MobiDB-lite"/>
    </source>
</evidence>
<keyword evidence="3" id="KW-1185">Reference proteome</keyword>
<dbReference type="EMBL" id="JH711579">
    <property type="protein sequence ID" value="EIW80567.1"/>
    <property type="molecule type" value="Genomic_DNA"/>
</dbReference>
<feature type="compositionally biased region" description="Acidic residues" evidence="1">
    <location>
        <begin position="361"/>
        <end position="374"/>
    </location>
</feature>
<dbReference type="Proteomes" id="UP000053558">
    <property type="component" value="Unassembled WGS sequence"/>
</dbReference>
<organism evidence="2 3">
    <name type="scientific">Coniophora puteana (strain RWD-64-598)</name>
    <name type="common">Brown rot fungus</name>
    <dbReference type="NCBI Taxonomy" id="741705"/>
    <lineage>
        <taxon>Eukaryota</taxon>
        <taxon>Fungi</taxon>
        <taxon>Dikarya</taxon>
        <taxon>Basidiomycota</taxon>
        <taxon>Agaricomycotina</taxon>
        <taxon>Agaricomycetes</taxon>
        <taxon>Agaricomycetidae</taxon>
        <taxon>Boletales</taxon>
        <taxon>Coniophorineae</taxon>
        <taxon>Coniophoraceae</taxon>
        <taxon>Coniophora</taxon>
    </lineage>
</organism>
<gene>
    <name evidence="2" type="ORF">CONPUDRAFT_166060</name>
</gene>
<dbReference type="RefSeq" id="XP_007769493.1">
    <property type="nucleotide sequence ID" value="XM_007771303.1"/>
</dbReference>
<dbReference type="SUPFAM" id="SSF52047">
    <property type="entry name" value="RNI-like"/>
    <property type="match status" value="1"/>
</dbReference>
<dbReference type="AlphaFoldDB" id="A0A5M3MND7"/>
<comment type="caution">
    <text evidence="2">The sequence shown here is derived from an EMBL/GenBank/DDBJ whole genome shotgun (WGS) entry which is preliminary data.</text>
</comment>
<proteinExistence type="predicted"/>
<evidence type="ECO:0000313" key="2">
    <source>
        <dbReference type="EMBL" id="EIW80567.1"/>
    </source>
</evidence>
<dbReference type="InterPro" id="IPR032675">
    <property type="entry name" value="LRR_dom_sf"/>
</dbReference>
<reference evidence="3" key="1">
    <citation type="journal article" date="2012" name="Science">
        <title>The Paleozoic origin of enzymatic lignin decomposition reconstructed from 31 fungal genomes.</title>
        <authorList>
            <person name="Floudas D."/>
            <person name="Binder M."/>
            <person name="Riley R."/>
            <person name="Barry K."/>
            <person name="Blanchette R.A."/>
            <person name="Henrissat B."/>
            <person name="Martinez A.T."/>
            <person name="Otillar R."/>
            <person name="Spatafora J.W."/>
            <person name="Yadav J.S."/>
            <person name="Aerts A."/>
            <person name="Benoit I."/>
            <person name="Boyd A."/>
            <person name="Carlson A."/>
            <person name="Copeland A."/>
            <person name="Coutinho P.M."/>
            <person name="de Vries R.P."/>
            <person name="Ferreira P."/>
            <person name="Findley K."/>
            <person name="Foster B."/>
            <person name="Gaskell J."/>
            <person name="Glotzer D."/>
            <person name="Gorecki P."/>
            <person name="Heitman J."/>
            <person name="Hesse C."/>
            <person name="Hori C."/>
            <person name="Igarashi K."/>
            <person name="Jurgens J.A."/>
            <person name="Kallen N."/>
            <person name="Kersten P."/>
            <person name="Kohler A."/>
            <person name="Kuees U."/>
            <person name="Kumar T.K.A."/>
            <person name="Kuo A."/>
            <person name="LaButti K."/>
            <person name="Larrondo L.F."/>
            <person name="Lindquist E."/>
            <person name="Ling A."/>
            <person name="Lombard V."/>
            <person name="Lucas S."/>
            <person name="Lundell T."/>
            <person name="Martin R."/>
            <person name="McLaughlin D.J."/>
            <person name="Morgenstern I."/>
            <person name="Morin E."/>
            <person name="Murat C."/>
            <person name="Nagy L.G."/>
            <person name="Nolan M."/>
            <person name="Ohm R.A."/>
            <person name="Patyshakuliyeva A."/>
            <person name="Rokas A."/>
            <person name="Ruiz-Duenas F.J."/>
            <person name="Sabat G."/>
            <person name="Salamov A."/>
            <person name="Samejima M."/>
            <person name="Schmutz J."/>
            <person name="Slot J.C."/>
            <person name="St John F."/>
            <person name="Stenlid J."/>
            <person name="Sun H."/>
            <person name="Sun S."/>
            <person name="Syed K."/>
            <person name="Tsang A."/>
            <person name="Wiebenga A."/>
            <person name="Young D."/>
            <person name="Pisabarro A."/>
            <person name="Eastwood D.C."/>
            <person name="Martin F."/>
            <person name="Cullen D."/>
            <person name="Grigoriev I.V."/>
            <person name="Hibbett D.S."/>
        </authorList>
    </citation>
    <scope>NUCLEOTIDE SEQUENCE [LARGE SCALE GENOMIC DNA]</scope>
    <source>
        <strain evidence="3">RWD-64-598 SS2</strain>
    </source>
</reference>
<sequence length="421" mass="46899">MASISQAAKDANEAVDQLAMALRPQDTPAVHRIPVELLAEIFSRSLERDVKPTRGRPMCDVLPYFLSPSRVEVDPLGSPNIAQVCARWREVALNVPKLWTHVKIDAVSDQDVLTTSLPLPVVPMQRAAPFPTFITLDLSNYTKLKRDPNATDFLPENALCSGVTGIDVEGSSAFDNSTLCQWMSQFPNLTHLTLIRLTLWSHQSPVACLDRLTHLHVHHPEASNEIENFIVYANGWQNLRCLVLDHPLLWLEEELLPVLSTTAPNLSEIFIVAKHLTSTARRRQATMTHLRTFAISGYVYEEAGETELGPLFNSLTFPVLTDLVVTGPRAGNISFLRRFVSRSGCALSSLTFLPDVGPDPSESESEESESEVVEPQETPIHRAALSLGKELRIPAIGFAESMEETKVYRDVKQRWYSLDLS</sequence>
<dbReference type="Gene3D" id="3.80.10.10">
    <property type="entry name" value="Ribonuclease Inhibitor"/>
    <property type="match status" value="1"/>
</dbReference>
<feature type="region of interest" description="Disordered" evidence="1">
    <location>
        <begin position="355"/>
        <end position="379"/>
    </location>
</feature>
<dbReference type="Gene3D" id="1.20.1280.50">
    <property type="match status" value="1"/>
</dbReference>
<protein>
    <submittedName>
        <fullName evidence="2">Uncharacterized protein</fullName>
    </submittedName>
</protein>
<dbReference type="GeneID" id="19205463"/>
<evidence type="ECO:0000313" key="3">
    <source>
        <dbReference type="Proteomes" id="UP000053558"/>
    </source>
</evidence>
<dbReference type="KEGG" id="cput:CONPUDRAFT_166060"/>
<accession>A0A5M3MND7</accession>
<dbReference type="OrthoDB" id="3051796at2759"/>
<name>A0A5M3MND7_CONPW</name>